<keyword evidence="11" id="KW-1185">Reference proteome</keyword>
<comment type="subcellular location">
    <subcellularLocation>
        <location evidence="1">Cell membrane</location>
        <topology evidence="1">Multi-pass membrane protein</topology>
    </subcellularLocation>
</comment>
<keyword evidence="6 9" id="KW-1133">Transmembrane helix</keyword>
<feature type="transmembrane region" description="Helical" evidence="9">
    <location>
        <begin position="165"/>
        <end position="194"/>
    </location>
</feature>
<dbReference type="Pfam" id="PF01594">
    <property type="entry name" value="AI-2E_transport"/>
    <property type="match status" value="1"/>
</dbReference>
<evidence type="ECO:0000256" key="5">
    <source>
        <dbReference type="ARBA" id="ARBA00022692"/>
    </source>
</evidence>
<evidence type="ECO:0000256" key="3">
    <source>
        <dbReference type="ARBA" id="ARBA00022448"/>
    </source>
</evidence>
<keyword evidence="5 9" id="KW-0812">Transmembrane</keyword>
<reference evidence="10 11" key="1">
    <citation type="submission" date="2020-05" db="EMBL/GenBank/DDBJ databases">
        <title>MicrobeNet Type strains.</title>
        <authorList>
            <person name="Nicholson A.C."/>
        </authorList>
    </citation>
    <scope>NUCLEOTIDE SEQUENCE [LARGE SCALE GENOMIC DNA]</scope>
    <source>
        <strain evidence="10 11">JCM 3224</strain>
    </source>
</reference>
<evidence type="ECO:0000256" key="2">
    <source>
        <dbReference type="ARBA" id="ARBA00009773"/>
    </source>
</evidence>
<keyword evidence="4" id="KW-1003">Cell membrane</keyword>
<dbReference type="EMBL" id="JABELX010000004">
    <property type="protein sequence ID" value="NNH70662.1"/>
    <property type="molecule type" value="Genomic_DNA"/>
</dbReference>
<evidence type="ECO:0000256" key="1">
    <source>
        <dbReference type="ARBA" id="ARBA00004651"/>
    </source>
</evidence>
<name>A0A849BVS8_9NOCA</name>
<dbReference type="PANTHER" id="PTHR21716">
    <property type="entry name" value="TRANSMEMBRANE PROTEIN"/>
    <property type="match status" value="1"/>
</dbReference>
<evidence type="ECO:0000256" key="8">
    <source>
        <dbReference type="SAM" id="MobiDB-lite"/>
    </source>
</evidence>
<gene>
    <name evidence="10" type="ORF">HLB23_12440</name>
</gene>
<feature type="region of interest" description="Disordered" evidence="8">
    <location>
        <begin position="1"/>
        <end position="21"/>
    </location>
</feature>
<feature type="transmembrane region" description="Helical" evidence="9">
    <location>
        <begin position="56"/>
        <end position="76"/>
    </location>
</feature>
<feature type="transmembrane region" description="Helical" evidence="9">
    <location>
        <begin position="326"/>
        <end position="349"/>
    </location>
</feature>
<feature type="compositionally biased region" description="Acidic residues" evidence="8">
    <location>
        <begin position="1"/>
        <end position="10"/>
    </location>
</feature>
<keyword evidence="3" id="KW-0813">Transport</keyword>
<dbReference type="PANTHER" id="PTHR21716:SF53">
    <property type="entry name" value="PERMEASE PERM-RELATED"/>
    <property type="match status" value="1"/>
</dbReference>
<comment type="caution">
    <text evidence="10">The sequence shown here is derived from an EMBL/GenBank/DDBJ whole genome shotgun (WGS) entry which is preliminary data.</text>
</comment>
<comment type="similarity">
    <text evidence="2">Belongs to the autoinducer-2 exporter (AI-2E) (TC 2.A.86) family.</text>
</comment>
<evidence type="ECO:0000256" key="6">
    <source>
        <dbReference type="ARBA" id="ARBA00022989"/>
    </source>
</evidence>
<evidence type="ECO:0000313" key="10">
    <source>
        <dbReference type="EMBL" id="NNH70662.1"/>
    </source>
</evidence>
<proteinExistence type="inferred from homology"/>
<evidence type="ECO:0000313" key="11">
    <source>
        <dbReference type="Proteomes" id="UP000586827"/>
    </source>
</evidence>
<keyword evidence="7 9" id="KW-0472">Membrane</keyword>
<dbReference type="InterPro" id="IPR002549">
    <property type="entry name" value="AI-2E-like"/>
</dbReference>
<sequence length="385" mass="40398">MTEPSIEPDTDEKPTPTSGDRGQVIGKGLMWLAKWSLCLAAIAVGTWVIGWVVAKFWVAVLPVALAIVVTTVLWPPARWLIRRGLPSALAATITVVGLLAILIGVIALIVPSVADQSPALADQATEGVDRVRNWLQGPPLNIRDDQLDSAVDAIVSRLQSSGERIAAGVFTGVSAATTAIINLVLVLMLSFFFVKDGTKLMPWLHRVLGDRSGRHIEAVLDRIWVTLGGFIRTQAVVSLIDAVLIGAGLIILGIPLAMVLIVLTFLGGFIPIVGAFVAGALAVLVALVAKGVPTALIVLAIIIVVQQVEGNVLQPVLQSRSMKMHAVIVLLAITVGGSLFGIIGAFLAVPVTAVATVVLRYVLEQIDAATAPPPPESKDEISDAA</sequence>
<evidence type="ECO:0000256" key="7">
    <source>
        <dbReference type="ARBA" id="ARBA00023136"/>
    </source>
</evidence>
<dbReference type="RefSeq" id="WP_067522530.1">
    <property type="nucleotide sequence ID" value="NZ_JABELX010000004.1"/>
</dbReference>
<feature type="transmembrane region" description="Helical" evidence="9">
    <location>
        <begin position="88"/>
        <end position="110"/>
    </location>
</feature>
<dbReference type="AlphaFoldDB" id="A0A849BVS8"/>
<feature type="transmembrane region" description="Helical" evidence="9">
    <location>
        <begin position="272"/>
        <end position="305"/>
    </location>
</feature>
<dbReference type="Proteomes" id="UP000586827">
    <property type="component" value="Unassembled WGS sequence"/>
</dbReference>
<evidence type="ECO:0000256" key="9">
    <source>
        <dbReference type="SAM" id="Phobius"/>
    </source>
</evidence>
<accession>A0A849BVS8</accession>
<dbReference type="GO" id="GO:0055085">
    <property type="term" value="P:transmembrane transport"/>
    <property type="evidence" value="ECO:0007669"/>
    <property type="project" value="TreeGrafter"/>
</dbReference>
<feature type="transmembrane region" description="Helical" evidence="9">
    <location>
        <begin position="31"/>
        <end position="50"/>
    </location>
</feature>
<evidence type="ECO:0000256" key="4">
    <source>
        <dbReference type="ARBA" id="ARBA00022475"/>
    </source>
</evidence>
<dbReference type="GO" id="GO:0005886">
    <property type="term" value="C:plasma membrane"/>
    <property type="evidence" value="ECO:0007669"/>
    <property type="project" value="UniProtKB-SubCell"/>
</dbReference>
<protein>
    <submittedName>
        <fullName evidence="10">AI-2E family transporter</fullName>
    </submittedName>
</protein>
<organism evidence="10 11">
    <name type="scientific">Nocardia uniformis</name>
    <dbReference type="NCBI Taxonomy" id="53432"/>
    <lineage>
        <taxon>Bacteria</taxon>
        <taxon>Bacillati</taxon>
        <taxon>Actinomycetota</taxon>
        <taxon>Actinomycetes</taxon>
        <taxon>Mycobacteriales</taxon>
        <taxon>Nocardiaceae</taxon>
        <taxon>Nocardia</taxon>
    </lineage>
</organism>